<reference evidence="1" key="1">
    <citation type="journal article" date="2015" name="Nature">
        <title>Complex archaea that bridge the gap between prokaryotes and eukaryotes.</title>
        <authorList>
            <person name="Spang A."/>
            <person name="Saw J.H."/>
            <person name="Jorgensen S.L."/>
            <person name="Zaremba-Niedzwiedzka K."/>
            <person name="Martijn J."/>
            <person name="Lind A.E."/>
            <person name="van Eijk R."/>
            <person name="Schleper C."/>
            <person name="Guy L."/>
            <person name="Ettema T.J."/>
        </authorList>
    </citation>
    <scope>NUCLEOTIDE SEQUENCE</scope>
</reference>
<proteinExistence type="predicted"/>
<dbReference type="EMBL" id="LAZR01000295">
    <property type="protein sequence ID" value="KKN76520.1"/>
    <property type="molecule type" value="Genomic_DNA"/>
</dbReference>
<accession>A0A0F9T5L1</accession>
<protein>
    <submittedName>
        <fullName evidence="1">Uncharacterized protein</fullName>
    </submittedName>
</protein>
<organism evidence="1">
    <name type="scientific">marine sediment metagenome</name>
    <dbReference type="NCBI Taxonomy" id="412755"/>
    <lineage>
        <taxon>unclassified sequences</taxon>
        <taxon>metagenomes</taxon>
        <taxon>ecological metagenomes</taxon>
    </lineage>
</organism>
<comment type="caution">
    <text evidence="1">The sequence shown here is derived from an EMBL/GenBank/DDBJ whole genome shotgun (WGS) entry which is preliminary data.</text>
</comment>
<name>A0A0F9T5L1_9ZZZZ</name>
<gene>
    <name evidence="1" type="ORF">LCGC14_0370290</name>
</gene>
<dbReference type="AlphaFoldDB" id="A0A0F9T5L1"/>
<evidence type="ECO:0000313" key="1">
    <source>
        <dbReference type="EMBL" id="KKN76520.1"/>
    </source>
</evidence>
<sequence length="63" mass="7153">MVNFMQITAYTCPCGGWHEKGDELFDKHYEKAWPPHIEGQSFANNKVTINGELGQIKRVDGNT</sequence>